<reference evidence="8 9" key="1">
    <citation type="journal article" date="2023" name="Hortic Res">
        <title>The complete reference genome for grapevine (Vitis vinifera L.) genetics and breeding.</title>
        <authorList>
            <person name="Shi X."/>
            <person name="Cao S."/>
            <person name="Wang X."/>
            <person name="Huang S."/>
            <person name="Wang Y."/>
            <person name="Liu Z."/>
            <person name="Liu W."/>
            <person name="Leng X."/>
            <person name="Peng Y."/>
            <person name="Wang N."/>
            <person name="Wang Y."/>
            <person name="Ma Z."/>
            <person name="Xu X."/>
            <person name="Zhang F."/>
            <person name="Xue H."/>
            <person name="Zhong H."/>
            <person name="Wang Y."/>
            <person name="Zhang K."/>
            <person name="Velt A."/>
            <person name="Avia K."/>
            <person name="Holtgrawe D."/>
            <person name="Grimplet J."/>
            <person name="Matus J.T."/>
            <person name="Ware D."/>
            <person name="Wu X."/>
            <person name="Wang H."/>
            <person name="Liu C."/>
            <person name="Fang Y."/>
            <person name="Rustenholz C."/>
            <person name="Cheng Z."/>
            <person name="Xiao H."/>
            <person name="Zhou Y."/>
        </authorList>
    </citation>
    <scope>NUCLEOTIDE SEQUENCE [LARGE SCALE GENOMIC DNA]</scope>
    <source>
        <strain evidence="9">cv. Pinot noir / PN40024</strain>
        <tissue evidence="8">Leaf</tissue>
    </source>
</reference>
<sequence length="437" mass="50141">MPKQFTSNLGPRFQNCKWGLRNKAASQDLTNQRTCSMEGKRVSKKSQQANAISKPSSREEGKLMDYVQKKDEGVDTHQHQPFPLVNSGEKGRKGLVCRPRKRKRRKKGYHGGQQSDSICIVCQYGGCLILCDHCPSSYHMECIDLENVPDGKWFCPSCCCGLCGLRDVDAQSQLFTEVCDQCSLQYHVDCMTRARIGFPRSHPSEKFCSQNCFELCGRIHQLLGIRNPTSVDGLTWKLLRSTRNDCNVYNELRIDTCSELSQALNLMHECFEPIIEHHTKRDLIVDIVYNSVSKFKRLDFRGFYIMALQKDDEFVCAATVRIHGHKVAEMPLVATAFKYRRQGMCQVLVHELEKMLSQLHVERLVLPAISERSELWQSLFGFSEMSSAERLELLRFPFLGFQGTTMFQKILSKIIPRMETRGKFLCICLPYSTNTIF</sequence>
<feature type="domain" description="N-acetyltransferase" evidence="7">
    <location>
        <begin position="250"/>
        <end position="411"/>
    </location>
</feature>
<gene>
    <name evidence="8" type="ORF">VitviT2T_005967</name>
</gene>
<dbReference type="Gene3D" id="3.30.40.10">
    <property type="entry name" value="Zinc/RING finger domain, C3HC4 (zinc finger)"/>
    <property type="match status" value="1"/>
</dbReference>
<dbReference type="Pfam" id="PF23209">
    <property type="entry name" value="IDM1_C"/>
    <property type="match status" value="1"/>
</dbReference>
<keyword evidence="9" id="KW-1185">Reference proteome</keyword>
<dbReference type="PANTHER" id="PTHR46309">
    <property type="entry name" value="PHD FINGER PROTEIN 12"/>
    <property type="match status" value="1"/>
</dbReference>
<dbReference type="Proteomes" id="UP001227230">
    <property type="component" value="Chromosome 4"/>
</dbReference>
<dbReference type="PROSITE" id="PS51186">
    <property type="entry name" value="GNAT"/>
    <property type="match status" value="1"/>
</dbReference>
<dbReference type="Pfam" id="PF00628">
    <property type="entry name" value="PHD"/>
    <property type="match status" value="1"/>
</dbReference>
<dbReference type="PANTHER" id="PTHR46309:SF14">
    <property type="entry name" value="PHD-TYPE DOMAIN-CONTAINING PROTEIN"/>
    <property type="match status" value="1"/>
</dbReference>
<dbReference type="InterPro" id="IPR019787">
    <property type="entry name" value="Znf_PHD-finger"/>
</dbReference>
<dbReference type="Gene3D" id="3.40.630.30">
    <property type="match status" value="1"/>
</dbReference>
<keyword evidence="1" id="KW-0479">Metal-binding</keyword>
<evidence type="ECO:0000256" key="5">
    <source>
        <dbReference type="SAM" id="MobiDB-lite"/>
    </source>
</evidence>
<feature type="region of interest" description="Disordered" evidence="5">
    <location>
        <begin position="75"/>
        <end position="113"/>
    </location>
</feature>
<name>A0ABY9BUJ1_VITVI</name>
<evidence type="ECO:0000256" key="2">
    <source>
        <dbReference type="ARBA" id="ARBA00022771"/>
    </source>
</evidence>
<evidence type="ECO:0000256" key="4">
    <source>
        <dbReference type="PROSITE-ProRule" id="PRU00146"/>
    </source>
</evidence>
<evidence type="ECO:0000313" key="9">
    <source>
        <dbReference type="Proteomes" id="UP001227230"/>
    </source>
</evidence>
<proteinExistence type="predicted"/>
<dbReference type="InterPro" id="IPR056511">
    <property type="entry name" value="IDM1_C"/>
</dbReference>
<dbReference type="PROSITE" id="PS01359">
    <property type="entry name" value="ZF_PHD_1"/>
    <property type="match status" value="1"/>
</dbReference>
<protein>
    <recommendedName>
        <fullName evidence="10">PHD-type domain-containing protein</fullName>
    </recommendedName>
</protein>
<evidence type="ECO:0008006" key="10">
    <source>
        <dbReference type="Google" id="ProtNLM"/>
    </source>
</evidence>
<feature type="domain" description="PHD-type" evidence="6">
    <location>
        <begin position="116"/>
        <end position="161"/>
    </location>
</feature>
<keyword evidence="3" id="KW-0862">Zinc</keyword>
<dbReference type="SUPFAM" id="SSF57903">
    <property type="entry name" value="FYVE/PHD zinc finger"/>
    <property type="match status" value="1"/>
</dbReference>
<organism evidence="8 9">
    <name type="scientific">Vitis vinifera</name>
    <name type="common">Grape</name>
    <dbReference type="NCBI Taxonomy" id="29760"/>
    <lineage>
        <taxon>Eukaryota</taxon>
        <taxon>Viridiplantae</taxon>
        <taxon>Streptophyta</taxon>
        <taxon>Embryophyta</taxon>
        <taxon>Tracheophyta</taxon>
        <taxon>Spermatophyta</taxon>
        <taxon>Magnoliopsida</taxon>
        <taxon>eudicotyledons</taxon>
        <taxon>Gunneridae</taxon>
        <taxon>Pentapetalae</taxon>
        <taxon>rosids</taxon>
        <taxon>Vitales</taxon>
        <taxon>Vitaceae</taxon>
        <taxon>Viteae</taxon>
        <taxon>Vitis</taxon>
    </lineage>
</organism>
<accession>A0ABY9BUJ1</accession>
<dbReference type="PROSITE" id="PS50016">
    <property type="entry name" value="ZF_PHD_2"/>
    <property type="match status" value="1"/>
</dbReference>
<evidence type="ECO:0000256" key="3">
    <source>
        <dbReference type="ARBA" id="ARBA00022833"/>
    </source>
</evidence>
<feature type="region of interest" description="Disordered" evidence="5">
    <location>
        <begin position="37"/>
        <end position="61"/>
    </location>
</feature>
<evidence type="ECO:0000256" key="1">
    <source>
        <dbReference type="ARBA" id="ARBA00022723"/>
    </source>
</evidence>
<evidence type="ECO:0000259" key="6">
    <source>
        <dbReference type="PROSITE" id="PS50016"/>
    </source>
</evidence>
<dbReference type="InterPro" id="IPR013083">
    <property type="entry name" value="Znf_RING/FYVE/PHD"/>
</dbReference>
<dbReference type="InterPro" id="IPR019786">
    <property type="entry name" value="Zinc_finger_PHD-type_CS"/>
</dbReference>
<keyword evidence="2 4" id="KW-0863">Zinc-finger</keyword>
<evidence type="ECO:0000259" key="7">
    <source>
        <dbReference type="PROSITE" id="PS51186"/>
    </source>
</evidence>
<evidence type="ECO:0000313" key="8">
    <source>
        <dbReference type="EMBL" id="WJZ86520.1"/>
    </source>
</evidence>
<dbReference type="InterPro" id="IPR000182">
    <property type="entry name" value="GNAT_dom"/>
</dbReference>
<dbReference type="InterPro" id="IPR042163">
    <property type="entry name" value="PHF12"/>
</dbReference>
<dbReference type="InterPro" id="IPR001965">
    <property type="entry name" value="Znf_PHD"/>
</dbReference>
<dbReference type="EMBL" id="CP126651">
    <property type="protein sequence ID" value="WJZ86520.1"/>
    <property type="molecule type" value="Genomic_DNA"/>
</dbReference>
<dbReference type="SUPFAM" id="SSF55729">
    <property type="entry name" value="Acyl-CoA N-acyltransferases (Nat)"/>
    <property type="match status" value="1"/>
</dbReference>
<feature type="compositionally biased region" description="Basic residues" evidence="5">
    <location>
        <begin position="93"/>
        <end position="109"/>
    </location>
</feature>
<dbReference type="InterPro" id="IPR011011">
    <property type="entry name" value="Znf_FYVE_PHD"/>
</dbReference>
<dbReference type="InterPro" id="IPR016181">
    <property type="entry name" value="Acyl_CoA_acyltransferase"/>
</dbReference>
<dbReference type="SMART" id="SM00249">
    <property type="entry name" value="PHD"/>
    <property type="match status" value="1"/>
</dbReference>
<feature type="compositionally biased region" description="Polar residues" evidence="5">
    <location>
        <begin position="45"/>
        <end position="55"/>
    </location>
</feature>